<dbReference type="EMBL" id="QFBC01000017">
    <property type="protein sequence ID" value="PWE53307.1"/>
    <property type="molecule type" value="Genomic_DNA"/>
</dbReference>
<evidence type="ECO:0000256" key="3">
    <source>
        <dbReference type="ARBA" id="ARBA00022475"/>
    </source>
</evidence>
<dbReference type="Gene3D" id="1.10.3720.10">
    <property type="entry name" value="MetI-like"/>
    <property type="match status" value="1"/>
</dbReference>
<evidence type="ECO:0000313" key="11">
    <source>
        <dbReference type="Proteomes" id="UP000245252"/>
    </source>
</evidence>
<name>A0A2U2DJ34_9HYPH</name>
<evidence type="ECO:0000259" key="9">
    <source>
        <dbReference type="PROSITE" id="PS50928"/>
    </source>
</evidence>
<evidence type="ECO:0000256" key="8">
    <source>
        <dbReference type="RuleBase" id="RU363032"/>
    </source>
</evidence>
<dbReference type="InterPro" id="IPR000515">
    <property type="entry name" value="MetI-like"/>
</dbReference>
<evidence type="ECO:0000256" key="4">
    <source>
        <dbReference type="ARBA" id="ARBA00022519"/>
    </source>
</evidence>
<evidence type="ECO:0000256" key="7">
    <source>
        <dbReference type="ARBA" id="ARBA00023136"/>
    </source>
</evidence>
<keyword evidence="5 8" id="KW-0812">Transmembrane</keyword>
<keyword evidence="6 8" id="KW-1133">Transmembrane helix</keyword>
<protein>
    <submittedName>
        <fullName evidence="10">ABC transporter permease</fullName>
    </submittedName>
</protein>
<keyword evidence="4" id="KW-0997">Cell inner membrane</keyword>
<dbReference type="Proteomes" id="UP000245252">
    <property type="component" value="Unassembled WGS sequence"/>
</dbReference>
<feature type="transmembrane region" description="Helical" evidence="8">
    <location>
        <begin position="179"/>
        <end position="202"/>
    </location>
</feature>
<dbReference type="PROSITE" id="PS50928">
    <property type="entry name" value="ABC_TM1"/>
    <property type="match status" value="1"/>
</dbReference>
<evidence type="ECO:0000256" key="5">
    <source>
        <dbReference type="ARBA" id="ARBA00022692"/>
    </source>
</evidence>
<evidence type="ECO:0000313" key="10">
    <source>
        <dbReference type="EMBL" id="PWE53307.1"/>
    </source>
</evidence>
<dbReference type="AlphaFoldDB" id="A0A2U2DJ34"/>
<reference evidence="10 11" key="1">
    <citation type="submission" date="2018-05" db="EMBL/GenBank/DDBJ databases">
        <title>The draft genome of strain NS-104.</title>
        <authorList>
            <person name="Hang P."/>
            <person name="Jiang J."/>
        </authorList>
    </citation>
    <scope>NUCLEOTIDE SEQUENCE [LARGE SCALE GENOMIC DNA]</scope>
    <source>
        <strain evidence="10 11">NS-104</strain>
    </source>
</reference>
<accession>A0A2U2DJ34</accession>
<dbReference type="RefSeq" id="WP_109461348.1">
    <property type="nucleotide sequence ID" value="NZ_QFBC01000017.1"/>
</dbReference>
<dbReference type="PANTHER" id="PTHR43357:SF4">
    <property type="entry name" value="INNER MEMBRANE ABC TRANSPORTER PERMEASE PROTEIN YDCV"/>
    <property type="match status" value="1"/>
</dbReference>
<sequence length="265" mass="28709">MESHVPHKQRLWLYALTALILIFLVLPTLIVIPMSFSSANSLAFPPPGWSMRWYESFFGQEKWLLSAWVSLRVAFGTMIVATTLGTAAAYGLHVGSFALRGTISSVLIAPLAIPSILLAIGMFFVYASAGLLNSMLGLVIAHTLVAIPFVLITMTAGFKTYDLSQEMVARSLGASRLKAFFTVTLPQLKFSVISAALLAFIVSFDEVVISVFISAGPNSTLTKVMFSTLRDDVDPTIAAVSTLMLIIATVPPLVLQLLANRKREP</sequence>
<dbReference type="GO" id="GO:0055085">
    <property type="term" value="P:transmembrane transport"/>
    <property type="evidence" value="ECO:0007669"/>
    <property type="project" value="InterPro"/>
</dbReference>
<organism evidence="10 11">
    <name type="scientific">Metarhizobium album</name>
    <dbReference type="NCBI Taxonomy" id="2182425"/>
    <lineage>
        <taxon>Bacteria</taxon>
        <taxon>Pseudomonadati</taxon>
        <taxon>Pseudomonadota</taxon>
        <taxon>Alphaproteobacteria</taxon>
        <taxon>Hyphomicrobiales</taxon>
        <taxon>Rhizobiaceae</taxon>
        <taxon>Metarhizobium</taxon>
    </lineage>
</organism>
<dbReference type="OrthoDB" id="9815533at2"/>
<feature type="transmembrane region" description="Helical" evidence="8">
    <location>
        <begin position="237"/>
        <end position="259"/>
    </location>
</feature>
<evidence type="ECO:0000256" key="1">
    <source>
        <dbReference type="ARBA" id="ARBA00004429"/>
    </source>
</evidence>
<comment type="subcellular location">
    <subcellularLocation>
        <location evidence="1">Cell inner membrane</location>
        <topology evidence="1">Multi-pass membrane protein</topology>
    </subcellularLocation>
    <subcellularLocation>
        <location evidence="8">Cell membrane</location>
        <topology evidence="8">Multi-pass membrane protein</topology>
    </subcellularLocation>
</comment>
<keyword evidence="2 8" id="KW-0813">Transport</keyword>
<feature type="transmembrane region" description="Helical" evidence="8">
    <location>
        <begin position="106"/>
        <end position="129"/>
    </location>
</feature>
<keyword evidence="7 8" id="KW-0472">Membrane</keyword>
<dbReference type="InterPro" id="IPR035906">
    <property type="entry name" value="MetI-like_sf"/>
</dbReference>
<keyword evidence="3" id="KW-1003">Cell membrane</keyword>
<feature type="transmembrane region" description="Helical" evidence="8">
    <location>
        <begin position="12"/>
        <end position="36"/>
    </location>
</feature>
<dbReference type="SUPFAM" id="SSF161098">
    <property type="entry name" value="MetI-like"/>
    <property type="match status" value="1"/>
</dbReference>
<proteinExistence type="inferred from homology"/>
<evidence type="ECO:0000256" key="6">
    <source>
        <dbReference type="ARBA" id="ARBA00022989"/>
    </source>
</evidence>
<evidence type="ECO:0000256" key="2">
    <source>
        <dbReference type="ARBA" id="ARBA00022448"/>
    </source>
</evidence>
<feature type="transmembrane region" description="Helical" evidence="8">
    <location>
        <begin position="73"/>
        <end position="94"/>
    </location>
</feature>
<dbReference type="PANTHER" id="PTHR43357">
    <property type="entry name" value="INNER MEMBRANE ABC TRANSPORTER PERMEASE PROTEIN YDCV"/>
    <property type="match status" value="1"/>
</dbReference>
<dbReference type="Pfam" id="PF00528">
    <property type="entry name" value="BPD_transp_1"/>
    <property type="match status" value="1"/>
</dbReference>
<comment type="similarity">
    <text evidence="8">Belongs to the binding-protein-dependent transport system permease family.</text>
</comment>
<feature type="transmembrane region" description="Helical" evidence="8">
    <location>
        <begin position="135"/>
        <end position="158"/>
    </location>
</feature>
<dbReference type="CDD" id="cd06261">
    <property type="entry name" value="TM_PBP2"/>
    <property type="match status" value="1"/>
</dbReference>
<feature type="domain" description="ABC transmembrane type-1" evidence="9">
    <location>
        <begin position="67"/>
        <end position="255"/>
    </location>
</feature>
<keyword evidence="11" id="KW-1185">Reference proteome</keyword>
<dbReference type="GO" id="GO:0005886">
    <property type="term" value="C:plasma membrane"/>
    <property type="evidence" value="ECO:0007669"/>
    <property type="project" value="UniProtKB-SubCell"/>
</dbReference>
<comment type="caution">
    <text evidence="10">The sequence shown here is derived from an EMBL/GenBank/DDBJ whole genome shotgun (WGS) entry which is preliminary data.</text>
</comment>
<gene>
    <name evidence="10" type="ORF">DEM27_26970</name>
</gene>